<proteinExistence type="predicted"/>
<keyword evidence="1" id="KW-0812">Transmembrane</keyword>
<dbReference type="AlphaFoldDB" id="R7ZWU3"/>
<reference evidence="2 3" key="1">
    <citation type="submission" date="2013-02" db="EMBL/GenBank/DDBJ databases">
        <title>A novel strain isolated from Lonar lake, Maharashtra, India.</title>
        <authorList>
            <person name="Singh A."/>
        </authorList>
    </citation>
    <scope>NUCLEOTIDE SEQUENCE [LARGE SCALE GENOMIC DNA]</scope>
    <source>
        <strain evidence="2 3">AK24</strain>
    </source>
</reference>
<protein>
    <recommendedName>
        <fullName evidence="4">VanZ-like domain-containing protein</fullName>
    </recommendedName>
</protein>
<name>R7ZWU3_9BACT</name>
<organism evidence="2 3">
    <name type="scientific">Lunatimonas lonarensis</name>
    <dbReference type="NCBI Taxonomy" id="1232681"/>
    <lineage>
        <taxon>Bacteria</taxon>
        <taxon>Pseudomonadati</taxon>
        <taxon>Bacteroidota</taxon>
        <taxon>Cytophagia</taxon>
        <taxon>Cytophagales</taxon>
        <taxon>Cyclobacteriaceae</taxon>
    </lineage>
</organism>
<evidence type="ECO:0000313" key="3">
    <source>
        <dbReference type="Proteomes" id="UP000013909"/>
    </source>
</evidence>
<gene>
    <name evidence="2" type="ORF">ADIS_0946</name>
</gene>
<keyword evidence="1" id="KW-0472">Membrane</keyword>
<dbReference type="EMBL" id="AQHR01000029">
    <property type="protein sequence ID" value="EON78596.1"/>
    <property type="molecule type" value="Genomic_DNA"/>
</dbReference>
<keyword evidence="1" id="KW-1133">Transmembrane helix</keyword>
<dbReference type="STRING" id="1232681.ADIS_0946"/>
<accession>R7ZWU3</accession>
<evidence type="ECO:0000256" key="1">
    <source>
        <dbReference type="SAM" id="Phobius"/>
    </source>
</evidence>
<evidence type="ECO:0008006" key="4">
    <source>
        <dbReference type="Google" id="ProtNLM"/>
    </source>
</evidence>
<sequence>MLQCYVPNRSFDYMDIAANIAGGASGMILFVYLNYKRSILV</sequence>
<dbReference type="Proteomes" id="UP000013909">
    <property type="component" value="Unassembled WGS sequence"/>
</dbReference>
<keyword evidence="3" id="KW-1185">Reference proteome</keyword>
<comment type="caution">
    <text evidence="2">The sequence shown here is derived from an EMBL/GenBank/DDBJ whole genome shotgun (WGS) entry which is preliminary data.</text>
</comment>
<feature type="transmembrane region" description="Helical" evidence="1">
    <location>
        <begin position="16"/>
        <end position="35"/>
    </location>
</feature>
<evidence type="ECO:0000313" key="2">
    <source>
        <dbReference type="EMBL" id="EON78596.1"/>
    </source>
</evidence>